<sequence length="315" mass="33796">MKRLGTFLGTPFGLALLACLGLAGWALWSAGAGDIASPVARQVRTSSVYAAPGYDLDQERAERILGNRRVVVALLEPEADMRAACGSVRGAANGNVVLFLSPDADGEKFDHYGCALLPDGDGEGFGKNFVAEMRIATGVGQFVDQPLEALKVVAVNYDQLVKSGTVPDGARAISPSLPRYLVAAAALSAVVVGSTGVYLMSLRAGRLAARRQRRRDAARDKRSALSANAAVLAQRIIDLDGRIPAPRRSDPAPERSRRGRIANRYRAIASDYAVLLRRIAEADARGENTNRDLASRVDELSRRCGQLEREIARSR</sequence>
<dbReference type="RefSeq" id="WP_026418171.1">
    <property type="nucleotide sequence ID" value="NZ_AUBJ02000001.1"/>
</dbReference>
<evidence type="ECO:0008006" key="4">
    <source>
        <dbReference type="Google" id="ProtNLM"/>
    </source>
</evidence>
<keyword evidence="1" id="KW-0472">Membrane</keyword>
<dbReference type="Proteomes" id="UP000791080">
    <property type="component" value="Unassembled WGS sequence"/>
</dbReference>
<name>A0ABT1JCQ6_ACTCY</name>
<dbReference type="EMBL" id="AUBJ02000001">
    <property type="protein sequence ID" value="MCP2330270.1"/>
    <property type="molecule type" value="Genomic_DNA"/>
</dbReference>
<keyword evidence="3" id="KW-1185">Reference proteome</keyword>
<gene>
    <name evidence="2" type="ORF">G443_000540</name>
</gene>
<reference evidence="2 3" key="1">
    <citation type="submission" date="2022-06" db="EMBL/GenBank/DDBJ databases">
        <title>Genomic Encyclopedia of Type Strains, Phase I: the one thousand microbial genomes (KMG-I) project.</title>
        <authorList>
            <person name="Kyrpides N."/>
        </authorList>
    </citation>
    <scope>NUCLEOTIDE SEQUENCE [LARGE SCALE GENOMIC DNA]</scope>
    <source>
        <strain evidence="2 3">DSM 43889</strain>
    </source>
</reference>
<proteinExistence type="predicted"/>
<protein>
    <recommendedName>
        <fullName evidence="4">TPM domain-containing protein</fullName>
    </recommendedName>
</protein>
<evidence type="ECO:0000256" key="1">
    <source>
        <dbReference type="SAM" id="Phobius"/>
    </source>
</evidence>
<evidence type="ECO:0000313" key="3">
    <source>
        <dbReference type="Proteomes" id="UP000791080"/>
    </source>
</evidence>
<feature type="transmembrane region" description="Helical" evidence="1">
    <location>
        <begin position="180"/>
        <end position="205"/>
    </location>
</feature>
<evidence type="ECO:0000313" key="2">
    <source>
        <dbReference type="EMBL" id="MCP2330270.1"/>
    </source>
</evidence>
<organism evidence="2 3">
    <name type="scientific">Actinoalloteichus caeruleus DSM 43889</name>
    <dbReference type="NCBI Taxonomy" id="1120930"/>
    <lineage>
        <taxon>Bacteria</taxon>
        <taxon>Bacillati</taxon>
        <taxon>Actinomycetota</taxon>
        <taxon>Actinomycetes</taxon>
        <taxon>Pseudonocardiales</taxon>
        <taxon>Pseudonocardiaceae</taxon>
        <taxon>Actinoalloteichus</taxon>
        <taxon>Actinoalloteichus cyanogriseus</taxon>
    </lineage>
</organism>
<comment type="caution">
    <text evidence="2">The sequence shown here is derived from an EMBL/GenBank/DDBJ whole genome shotgun (WGS) entry which is preliminary data.</text>
</comment>
<accession>A0ABT1JCQ6</accession>
<keyword evidence="1" id="KW-0812">Transmembrane</keyword>
<dbReference type="PROSITE" id="PS51257">
    <property type="entry name" value="PROKAR_LIPOPROTEIN"/>
    <property type="match status" value="1"/>
</dbReference>
<keyword evidence="1" id="KW-1133">Transmembrane helix</keyword>